<dbReference type="Proteomes" id="UP000197468">
    <property type="component" value="Unassembled WGS sequence"/>
</dbReference>
<dbReference type="GO" id="GO:0052621">
    <property type="term" value="F:diguanylate cyclase activity"/>
    <property type="evidence" value="ECO:0007669"/>
    <property type="project" value="UniProtKB-EC"/>
</dbReference>
<evidence type="ECO:0000259" key="4">
    <source>
        <dbReference type="PROSITE" id="PS50887"/>
    </source>
</evidence>
<feature type="transmembrane region" description="Helical" evidence="3">
    <location>
        <begin position="193"/>
        <end position="212"/>
    </location>
</feature>
<protein>
    <recommendedName>
        <fullName evidence="1">diguanylate cyclase</fullName>
        <ecNumber evidence="1">2.7.7.65</ecNumber>
    </recommendedName>
</protein>
<keyword evidence="3" id="KW-1133">Transmembrane helix</keyword>
<evidence type="ECO:0000313" key="6">
    <source>
        <dbReference type="Proteomes" id="UP000197468"/>
    </source>
</evidence>
<dbReference type="GO" id="GO:0043709">
    <property type="term" value="P:cell adhesion involved in single-species biofilm formation"/>
    <property type="evidence" value="ECO:0007669"/>
    <property type="project" value="TreeGrafter"/>
</dbReference>
<comment type="catalytic activity">
    <reaction evidence="2">
        <text>2 GTP = 3',3'-c-di-GMP + 2 diphosphate</text>
        <dbReference type="Rhea" id="RHEA:24898"/>
        <dbReference type="ChEBI" id="CHEBI:33019"/>
        <dbReference type="ChEBI" id="CHEBI:37565"/>
        <dbReference type="ChEBI" id="CHEBI:58805"/>
        <dbReference type="EC" id="2.7.7.65"/>
    </reaction>
</comment>
<gene>
    <name evidence="5" type="ORF">CDN99_22305</name>
</gene>
<dbReference type="NCBIfam" id="TIGR00254">
    <property type="entry name" value="GGDEF"/>
    <property type="match status" value="1"/>
</dbReference>
<dbReference type="GO" id="GO:0005886">
    <property type="term" value="C:plasma membrane"/>
    <property type="evidence" value="ECO:0007669"/>
    <property type="project" value="TreeGrafter"/>
</dbReference>
<feature type="transmembrane region" description="Helical" evidence="3">
    <location>
        <begin position="153"/>
        <end position="173"/>
    </location>
</feature>
<sequence>MQSLDPRSITVMTALMAAVMGAVLLGMRRNYPSGIQGLLLWALAPMACAASAGVYAAHGLLPEILIAQTGNALLLTGCGLFYFGTQRFLERPVTWRFWGGIALLSLALLTWFFIRPDYRVRMVLFTGTMTACVLAHARLLLWHGARTERGFAAWLCIATLLLQAVVLVLRGAATFWVDTADASRFTPTFVQNAYIASYCFSVLLLSVGVLLMSSERVRQEFELLATRDVLTGALTRRALLQAGGEEFDRWRRYEHPLSLLLLDLDHFKQVNDRHGHLVGDRVLAGSAAAIRAALRGTDRLGRYGGEEFVILLPSTGADAARASAERVRTALLAHEPAPGVPPCSASIGVAWAQPGDTSLDTLLARADVALYRAKANGRNRVE</sequence>
<evidence type="ECO:0000256" key="3">
    <source>
        <dbReference type="SAM" id="Phobius"/>
    </source>
</evidence>
<accession>A0A2D0AM21</accession>
<dbReference type="OrthoDB" id="9813903at2"/>
<evidence type="ECO:0000313" key="5">
    <source>
        <dbReference type="EMBL" id="OWQ85275.1"/>
    </source>
</evidence>
<dbReference type="GO" id="GO:1902201">
    <property type="term" value="P:negative regulation of bacterial-type flagellum-dependent cell motility"/>
    <property type="evidence" value="ECO:0007669"/>
    <property type="project" value="TreeGrafter"/>
</dbReference>
<dbReference type="Pfam" id="PF00990">
    <property type="entry name" value="GGDEF"/>
    <property type="match status" value="1"/>
</dbReference>
<evidence type="ECO:0000256" key="2">
    <source>
        <dbReference type="ARBA" id="ARBA00034247"/>
    </source>
</evidence>
<evidence type="ECO:0000256" key="1">
    <source>
        <dbReference type="ARBA" id="ARBA00012528"/>
    </source>
</evidence>
<feature type="transmembrane region" description="Helical" evidence="3">
    <location>
        <begin position="95"/>
        <end position="114"/>
    </location>
</feature>
<feature type="transmembrane region" description="Helical" evidence="3">
    <location>
        <begin position="6"/>
        <end position="26"/>
    </location>
</feature>
<dbReference type="EMBL" id="NIOF01000013">
    <property type="protein sequence ID" value="OWQ85275.1"/>
    <property type="molecule type" value="Genomic_DNA"/>
</dbReference>
<comment type="caution">
    <text evidence="5">The sequence shown here is derived from an EMBL/GenBank/DDBJ whole genome shotgun (WGS) entry which is preliminary data.</text>
</comment>
<dbReference type="PROSITE" id="PS50887">
    <property type="entry name" value="GGDEF"/>
    <property type="match status" value="1"/>
</dbReference>
<dbReference type="SUPFAM" id="SSF55073">
    <property type="entry name" value="Nucleotide cyclase"/>
    <property type="match status" value="1"/>
</dbReference>
<dbReference type="InterPro" id="IPR043128">
    <property type="entry name" value="Rev_trsase/Diguanyl_cyclase"/>
</dbReference>
<feature type="domain" description="GGDEF" evidence="4">
    <location>
        <begin position="255"/>
        <end position="382"/>
    </location>
</feature>
<keyword evidence="3" id="KW-0812">Transmembrane</keyword>
<dbReference type="InterPro" id="IPR050469">
    <property type="entry name" value="Diguanylate_Cyclase"/>
</dbReference>
<dbReference type="Gene3D" id="3.30.70.270">
    <property type="match status" value="1"/>
</dbReference>
<dbReference type="AlphaFoldDB" id="A0A2D0AM21"/>
<keyword evidence="6" id="KW-1185">Reference proteome</keyword>
<name>A0A2D0AM21_9BURK</name>
<organism evidence="5 6">
    <name type="scientific">Roseateles aquatilis</name>
    <dbReference type="NCBI Taxonomy" id="431061"/>
    <lineage>
        <taxon>Bacteria</taxon>
        <taxon>Pseudomonadati</taxon>
        <taxon>Pseudomonadota</taxon>
        <taxon>Betaproteobacteria</taxon>
        <taxon>Burkholderiales</taxon>
        <taxon>Sphaerotilaceae</taxon>
        <taxon>Roseateles</taxon>
    </lineage>
</organism>
<proteinExistence type="predicted"/>
<feature type="transmembrane region" description="Helical" evidence="3">
    <location>
        <begin position="120"/>
        <end position="141"/>
    </location>
</feature>
<dbReference type="PANTHER" id="PTHR45138:SF9">
    <property type="entry name" value="DIGUANYLATE CYCLASE DGCM-RELATED"/>
    <property type="match status" value="1"/>
</dbReference>
<dbReference type="SMART" id="SM00267">
    <property type="entry name" value="GGDEF"/>
    <property type="match status" value="1"/>
</dbReference>
<feature type="transmembrane region" description="Helical" evidence="3">
    <location>
        <begin position="38"/>
        <end position="58"/>
    </location>
</feature>
<reference evidence="5 6" key="1">
    <citation type="journal article" date="2008" name="Int. J. Syst. Evol. Microbiol.">
        <title>Description of Roseateles aquatilis sp. nov. and Roseateles terrae sp. nov., in the class Betaproteobacteria, and emended description of the genus Roseateles.</title>
        <authorList>
            <person name="Gomila M."/>
            <person name="Bowien B."/>
            <person name="Falsen E."/>
            <person name="Moore E.R."/>
            <person name="Lalucat J."/>
        </authorList>
    </citation>
    <scope>NUCLEOTIDE SEQUENCE [LARGE SCALE GENOMIC DNA]</scope>
    <source>
        <strain evidence="5 6">CCUG 48205</strain>
    </source>
</reference>
<dbReference type="PANTHER" id="PTHR45138">
    <property type="entry name" value="REGULATORY COMPONENTS OF SENSORY TRANSDUCTION SYSTEM"/>
    <property type="match status" value="1"/>
</dbReference>
<dbReference type="FunFam" id="3.30.70.270:FF:000001">
    <property type="entry name" value="Diguanylate cyclase domain protein"/>
    <property type="match status" value="1"/>
</dbReference>
<dbReference type="InterPro" id="IPR029787">
    <property type="entry name" value="Nucleotide_cyclase"/>
</dbReference>
<dbReference type="EC" id="2.7.7.65" evidence="1"/>
<keyword evidence="3" id="KW-0472">Membrane</keyword>
<feature type="transmembrane region" description="Helical" evidence="3">
    <location>
        <begin position="64"/>
        <end position="83"/>
    </location>
</feature>
<dbReference type="InterPro" id="IPR000160">
    <property type="entry name" value="GGDEF_dom"/>
</dbReference>
<dbReference type="CDD" id="cd01949">
    <property type="entry name" value="GGDEF"/>
    <property type="match status" value="1"/>
</dbReference>